<reference evidence="4" key="1">
    <citation type="submission" date="2019-04" db="EMBL/GenBank/DDBJ databases">
        <title>Nocardioides xinjiangensis sp. nov.</title>
        <authorList>
            <person name="Liu S."/>
        </authorList>
    </citation>
    <scope>NUCLEOTIDE SEQUENCE [LARGE SCALE GENOMIC DNA]</scope>
    <source>
        <strain evidence="4">18</strain>
    </source>
</reference>
<dbReference type="EMBL" id="STGY01000029">
    <property type="protein sequence ID" value="THV42162.1"/>
    <property type="molecule type" value="Genomic_DNA"/>
</dbReference>
<dbReference type="OrthoDB" id="8188786at2"/>
<organism evidence="3 4">
    <name type="scientific">Glycomyces buryatensis</name>
    <dbReference type="NCBI Taxonomy" id="2570927"/>
    <lineage>
        <taxon>Bacteria</taxon>
        <taxon>Bacillati</taxon>
        <taxon>Actinomycetota</taxon>
        <taxon>Actinomycetes</taxon>
        <taxon>Glycomycetales</taxon>
        <taxon>Glycomycetaceae</taxon>
        <taxon>Glycomyces</taxon>
    </lineage>
</organism>
<gene>
    <name evidence="3" type="ORF">FAB82_07955</name>
</gene>
<keyword evidence="4" id="KW-1185">Reference proteome</keyword>
<name>A0A4S8QG79_9ACTN</name>
<reference evidence="3 4" key="2">
    <citation type="submission" date="2019-05" db="EMBL/GenBank/DDBJ databases">
        <title>Glycomyces buryatensis sp. nov.</title>
        <authorList>
            <person name="Nikitina E."/>
        </authorList>
    </citation>
    <scope>NUCLEOTIDE SEQUENCE [LARGE SCALE GENOMIC DNA]</scope>
    <source>
        <strain evidence="3 4">18</strain>
    </source>
</reference>
<proteinExistence type="predicted"/>
<feature type="domain" description="DUF2399" evidence="1">
    <location>
        <begin position="263"/>
        <end position="407"/>
    </location>
</feature>
<evidence type="ECO:0000259" key="2">
    <source>
        <dbReference type="Pfam" id="PF11796"/>
    </source>
</evidence>
<comment type="caution">
    <text evidence="3">The sequence shown here is derived from an EMBL/GenBank/DDBJ whole genome shotgun (WGS) entry which is preliminary data.</text>
</comment>
<feature type="domain" description="Conserved hypothetical protein CHP02679 N terminus" evidence="2">
    <location>
        <begin position="44"/>
        <end position="244"/>
    </location>
</feature>
<sequence length="419" mass="46519">MITTVRWRRRSGRRGHGWCRLRTELGPEWRRLLKAAAAAMEREAGSFSISDADTAERHLIIGITGRHRRAAQRTLRLTVAELEAYVAAEFSVDLKALILSEFDVEVGAARQRRLERDASVRLLLADTDASSLSKLEWFGSWLDSLRANGTLAELARDGASLGPIIRLLESLPVDDEPMPVLAERMLGDTKALASGRSRGMLLRALAVWRGIEYPEDNESERELLEWAGIVSDDIASQVLVLNVPIAGGTVGEWMSSARGIPFRLTLQQLRREPFSITASTVRVVENPSIIRAAADALGSDCPPLVCTEGVPSAALYRLLASAGEARILWRADFDWAGIRIVKRGLDRFSNAEPWRMSAADYQSGAKGINLRGKRIETPWDQRLEELMDASGRAVMEESLLNQLLQDLRYNAAQTDLNEH</sequence>
<accession>A0A4S8QG79</accession>
<evidence type="ECO:0000259" key="1">
    <source>
        <dbReference type="Pfam" id="PF09664"/>
    </source>
</evidence>
<dbReference type="Pfam" id="PF09664">
    <property type="entry name" value="DUF2399"/>
    <property type="match status" value="1"/>
</dbReference>
<dbReference type="AlphaFoldDB" id="A0A4S8QG79"/>
<protein>
    <submittedName>
        <fullName evidence="3">DUF2399 domain-containing protein</fullName>
    </submittedName>
</protein>
<dbReference type="Pfam" id="PF11796">
    <property type="entry name" value="DUF3323"/>
    <property type="match status" value="1"/>
</dbReference>
<evidence type="ECO:0000313" key="4">
    <source>
        <dbReference type="Proteomes" id="UP000308760"/>
    </source>
</evidence>
<dbReference type="InterPro" id="IPR024466">
    <property type="entry name" value="CHP02679_N"/>
</dbReference>
<dbReference type="InterPro" id="IPR024465">
    <property type="entry name" value="DUF2399"/>
</dbReference>
<evidence type="ECO:0000313" key="3">
    <source>
        <dbReference type="EMBL" id="THV42162.1"/>
    </source>
</evidence>
<dbReference type="Proteomes" id="UP000308760">
    <property type="component" value="Unassembled WGS sequence"/>
</dbReference>